<sequence>MSEPEVRLSPVTANTSGFEYAGLSHVGHVRRRNEDSICIDADNGWLLLADGMGGYQGGDVASALSIRTVLEYLQRSADGAHLEANALADVLCEGLNAANEAIRQAGAANADLSGMGATMVAACVAGEALVCAHVGDSRLYRLRHGELEQLTSDHTVLQAQVDAGLIAPREAMQMPNRGLLTRGLGVAPTVVVDVGMHALADKDRILLCSDGLTDMLDAREIARLLGATGSVDAVAQGLVDAALAHGGRDNVSVIIARFAG</sequence>
<reference evidence="2 3" key="1">
    <citation type="submission" date="2017-06" db="EMBL/GenBank/DDBJ databases">
        <title>Azoarcus.</title>
        <authorList>
            <person name="Woo J.-H."/>
            <person name="Kim H.-S."/>
        </authorList>
    </citation>
    <scope>NUCLEOTIDE SEQUENCE [LARGE SCALE GENOMIC DNA]</scope>
    <source>
        <strain evidence="2 3">TSPY31</strain>
    </source>
</reference>
<dbReference type="Proteomes" id="UP000244930">
    <property type="component" value="Chromosome"/>
</dbReference>
<dbReference type="KEGG" id="acom:CEW83_10735"/>
<dbReference type="SUPFAM" id="SSF81606">
    <property type="entry name" value="PP2C-like"/>
    <property type="match status" value="1"/>
</dbReference>
<dbReference type="EMBL" id="CP022187">
    <property type="protein sequence ID" value="AWI75631.1"/>
    <property type="molecule type" value="Genomic_DNA"/>
</dbReference>
<feature type="domain" description="PPM-type phosphatase" evidence="1">
    <location>
        <begin position="17"/>
        <end position="258"/>
    </location>
</feature>
<dbReference type="InterPro" id="IPR001932">
    <property type="entry name" value="PPM-type_phosphatase-like_dom"/>
</dbReference>
<dbReference type="GO" id="GO:0004722">
    <property type="term" value="F:protein serine/threonine phosphatase activity"/>
    <property type="evidence" value="ECO:0007669"/>
    <property type="project" value="InterPro"/>
</dbReference>
<dbReference type="PROSITE" id="PS51746">
    <property type="entry name" value="PPM_2"/>
    <property type="match status" value="1"/>
</dbReference>
<dbReference type="SMART" id="SM00331">
    <property type="entry name" value="PP2C_SIG"/>
    <property type="match status" value="1"/>
</dbReference>
<proteinExistence type="predicted"/>
<dbReference type="InterPro" id="IPR036457">
    <property type="entry name" value="PPM-type-like_dom_sf"/>
</dbReference>
<gene>
    <name evidence="2" type="ORF">CEW83_10735</name>
</gene>
<dbReference type="SMART" id="SM00332">
    <property type="entry name" value="PP2Cc"/>
    <property type="match status" value="1"/>
</dbReference>
<evidence type="ECO:0000313" key="2">
    <source>
        <dbReference type="EMBL" id="AWI75631.1"/>
    </source>
</evidence>
<dbReference type="RefSeq" id="WP_108949337.1">
    <property type="nucleotide sequence ID" value="NZ_CP022187.1"/>
</dbReference>
<evidence type="ECO:0000313" key="3">
    <source>
        <dbReference type="Proteomes" id="UP000244930"/>
    </source>
</evidence>
<organism evidence="2 3">
    <name type="scientific">Parazoarcus communis</name>
    <dbReference type="NCBI Taxonomy" id="41977"/>
    <lineage>
        <taxon>Bacteria</taxon>
        <taxon>Pseudomonadati</taxon>
        <taxon>Pseudomonadota</taxon>
        <taxon>Betaproteobacteria</taxon>
        <taxon>Rhodocyclales</taxon>
        <taxon>Zoogloeaceae</taxon>
        <taxon>Parazoarcus</taxon>
    </lineage>
</organism>
<protein>
    <submittedName>
        <fullName evidence="2">Phosphoprotein phosphatase</fullName>
    </submittedName>
</protein>
<dbReference type="CDD" id="cd00143">
    <property type="entry name" value="PP2Cc"/>
    <property type="match status" value="1"/>
</dbReference>
<dbReference type="PANTHER" id="PTHR47992">
    <property type="entry name" value="PROTEIN PHOSPHATASE"/>
    <property type="match status" value="1"/>
</dbReference>
<dbReference type="InterPro" id="IPR015655">
    <property type="entry name" value="PP2C"/>
</dbReference>
<accession>A0A2U8GPU5</accession>
<dbReference type="Pfam" id="PF13672">
    <property type="entry name" value="PP2C_2"/>
    <property type="match status" value="1"/>
</dbReference>
<keyword evidence="3" id="KW-1185">Reference proteome</keyword>
<dbReference type="AlphaFoldDB" id="A0A2U8GPU5"/>
<name>A0A2U8GPU5_9RHOO</name>
<evidence type="ECO:0000259" key="1">
    <source>
        <dbReference type="PROSITE" id="PS51746"/>
    </source>
</evidence>
<dbReference type="Gene3D" id="3.60.40.10">
    <property type="entry name" value="PPM-type phosphatase domain"/>
    <property type="match status" value="1"/>
</dbReference>